<dbReference type="GO" id="GO:0005694">
    <property type="term" value="C:chromosome"/>
    <property type="evidence" value="ECO:0007669"/>
    <property type="project" value="UniProtKB-SubCell"/>
</dbReference>
<name>A0A6H0XRP2_9PEZI</name>
<dbReference type="AlphaFoldDB" id="A0A6H0XRP2"/>
<gene>
    <name evidence="13" type="ORF">AMS68_002873</name>
</gene>
<evidence type="ECO:0000256" key="9">
    <source>
        <dbReference type="ARBA" id="ARBA00037550"/>
    </source>
</evidence>
<dbReference type="Gene3D" id="2.30.29.30">
    <property type="entry name" value="Pleckstrin-homology domain (PH domain)/Phosphotyrosine-binding domain (PTB)"/>
    <property type="match status" value="1"/>
</dbReference>
<dbReference type="GO" id="GO:0003677">
    <property type="term" value="F:DNA binding"/>
    <property type="evidence" value="ECO:0007669"/>
    <property type="project" value="UniProtKB-KW"/>
</dbReference>
<evidence type="ECO:0000259" key="12">
    <source>
        <dbReference type="SMART" id="SM01287"/>
    </source>
</evidence>
<dbReference type="Pfam" id="PF18469">
    <property type="entry name" value="PH_18"/>
    <property type="match status" value="1"/>
</dbReference>
<dbReference type="Pfam" id="PF08512">
    <property type="entry name" value="Rttp106-like_middle"/>
    <property type="match status" value="1"/>
</dbReference>
<keyword evidence="8" id="KW-0539">Nucleus</keyword>
<dbReference type="PANTHER" id="PTHR45849">
    <property type="entry name" value="FACT COMPLEX SUBUNIT SSRP1"/>
    <property type="match status" value="1"/>
</dbReference>
<dbReference type="InterPro" id="IPR050454">
    <property type="entry name" value="RTT106/SSRP1_HistChap/FACT"/>
</dbReference>
<feature type="compositionally biased region" description="Acidic residues" evidence="11">
    <location>
        <begin position="340"/>
        <end position="350"/>
    </location>
</feature>
<feature type="region of interest" description="Disordered" evidence="11">
    <location>
        <begin position="51"/>
        <end position="72"/>
    </location>
</feature>
<evidence type="ECO:0000313" key="14">
    <source>
        <dbReference type="Proteomes" id="UP000503462"/>
    </source>
</evidence>
<evidence type="ECO:0000256" key="4">
    <source>
        <dbReference type="ARBA" id="ARBA00022454"/>
    </source>
</evidence>
<dbReference type="EMBL" id="CP051140">
    <property type="protein sequence ID" value="QIW97355.1"/>
    <property type="molecule type" value="Genomic_DNA"/>
</dbReference>
<comment type="similarity">
    <text evidence="3">Belongs to the RTT106 family.</text>
</comment>
<dbReference type="GO" id="GO:0031491">
    <property type="term" value="F:nucleosome binding"/>
    <property type="evidence" value="ECO:0007669"/>
    <property type="project" value="TreeGrafter"/>
</dbReference>
<accession>A0A6H0XRP2</accession>
<evidence type="ECO:0000256" key="2">
    <source>
        <dbReference type="ARBA" id="ARBA00004286"/>
    </source>
</evidence>
<proteinExistence type="inferred from homology"/>
<dbReference type="GO" id="GO:0042393">
    <property type="term" value="F:histone binding"/>
    <property type="evidence" value="ECO:0007669"/>
    <property type="project" value="TreeGrafter"/>
</dbReference>
<dbReference type="GO" id="GO:0005634">
    <property type="term" value="C:nucleus"/>
    <property type="evidence" value="ECO:0007669"/>
    <property type="project" value="UniProtKB-SubCell"/>
</dbReference>
<evidence type="ECO:0000256" key="1">
    <source>
        <dbReference type="ARBA" id="ARBA00004123"/>
    </source>
</evidence>
<dbReference type="Proteomes" id="UP000503462">
    <property type="component" value="Chromosome 2"/>
</dbReference>
<dbReference type="OrthoDB" id="75754at2759"/>
<evidence type="ECO:0000256" key="10">
    <source>
        <dbReference type="ARBA" id="ARBA00038654"/>
    </source>
</evidence>
<keyword evidence="5" id="KW-0805">Transcription regulation</keyword>
<protein>
    <recommendedName>
        <fullName evidence="12">Histone chaperone RTT106/FACT complex subunit SPT16-like middle domain-containing protein</fullName>
    </recommendedName>
</protein>
<reference evidence="13 14" key="1">
    <citation type="journal article" date="2016" name="Sci. Rep.">
        <title>Peltaster fructicola genome reveals evolution from an invasive phytopathogen to an ectophytic parasite.</title>
        <authorList>
            <person name="Xu C."/>
            <person name="Chen H."/>
            <person name="Gleason M.L."/>
            <person name="Xu J.R."/>
            <person name="Liu H."/>
            <person name="Zhang R."/>
            <person name="Sun G."/>
        </authorList>
    </citation>
    <scope>NUCLEOTIDE SEQUENCE [LARGE SCALE GENOMIC DNA]</scope>
    <source>
        <strain evidence="13 14">LNHT1506</strain>
    </source>
</reference>
<dbReference type="SMART" id="SM01287">
    <property type="entry name" value="Rtt106"/>
    <property type="match status" value="1"/>
</dbReference>
<keyword evidence="14" id="KW-1185">Reference proteome</keyword>
<dbReference type="Gene3D" id="2.30.29.120">
    <property type="match status" value="1"/>
</dbReference>
<dbReference type="InterPro" id="IPR040770">
    <property type="entry name" value="Rtt106_PH"/>
</dbReference>
<evidence type="ECO:0000256" key="7">
    <source>
        <dbReference type="ARBA" id="ARBA00023163"/>
    </source>
</evidence>
<organism evidence="13 14">
    <name type="scientific">Peltaster fructicola</name>
    <dbReference type="NCBI Taxonomy" id="286661"/>
    <lineage>
        <taxon>Eukaryota</taxon>
        <taxon>Fungi</taxon>
        <taxon>Dikarya</taxon>
        <taxon>Ascomycota</taxon>
        <taxon>Pezizomycotina</taxon>
        <taxon>Dothideomycetes</taxon>
        <taxon>Dothideomycetes incertae sedis</taxon>
        <taxon>Peltaster</taxon>
    </lineage>
</organism>
<keyword evidence="7" id="KW-0804">Transcription</keyword>
<dbReference type="SUPFAM" id="SSF50729">
    <property type="entry name" value="PH domain-like"/>
    <property type="match status" value="1"/>
</dbReference>
<feature type="region of interest" description="Disordered" evidence="11">
    <location>
        <begin position="330"/>
        <end position="405"/>
    </location>
</feature>
<dbReference type="PANTHER" id="PTHR45849:SF3">
    <property type="entry name" value="HISTONE CHAPERONE RTT106"/>
    <property type="match status" value="1"/>
</dbReference>
<evidence type="ECO:0000256" key="5">
    <source>
        <dbReference type="ARBA" id="ARBA00023015"/>
    </source>
</evidence>
<keyword evidence="4" id="KW-0158">Chromosome</keyword>
<comment type="subunit">
    <text evidence="10">Interacts with histones H3 and H4.</text>
</comment>
<comment type="subcellular location">
    <subcellularLocation>
        <location evidence="2">Chromosome</location>
    </subcellularLocation>
    <subcellularLocation>
        <location evidence="1">Nucleus</location>
    </subcellularLocation>
</comment>
<dbReference type="InterPro" id="IPR013719">
    <property type="entry name" value="RTT106/SPT16-like_middle_dom"/>
</dbReference>
<evidence type="ECO:0000256" key="3">
    <source>
        <dbReference type="ARBA" id="ARBA00006159"/>
    </source>
</evidence>
<evidence type="ECO:0000256" key="6">
    <source>
        <dbReference type="ARBA" id="ARBA00023125"/>
    </source>
</evidence>
<feature type="compositionally biased region" description="Polar residues" evidence="11">
    <location>
        <begin position="51"/>
        <end position="60"/>
    </location>
</feature>
<feature type="compositionally biased region" description="Acidic residues" evidence="11">
    <location>
        <begin position="359"/>
        <end position="405"/>
    </location>
</feature>
<evidence type="ECO:0000256" key="8">
    <source>
        <dbReference type="ARBA" id="ARBA00023242"/>
    </source>
</evidence>
<dbReference type="InterPro" id="IPR011993">
    <property type="entry name" value="PH-like_dom_sf"/>
</dbReference>
<comment type="function">
    <text evidence="9">Histones H3 and H4 chaperone involved in the nucleosome formation and heterochromatin silencing. Required for the deposition of H3K56ac-carrying H3-H4 complex onto newly-replicated DNA. Plays a role in the transcriptional regulation of the cell-cycle dependent histone genes by creating a repressive structure at the core histone gene promoter.</text>
</comment>
<keyword evidence="6" id="KW-0238">DNA-binding</keyword>
<evidence type="ECO:0000256" key="11">
    <source>
        <dbReference type="SAM" id="MobiDB-lite"/>
    </source>
</evidence>
<evidence type="ECO:0000313" key="13">
    <source>
        <dbReference type="EMBL" id="QIW97355.1"/>
    </source>
</evidence>
<sequence length="405" mass="45192">MATNDIERAFPHDNELRIRVTNAYIRCQNDPELSQVFIDIAHYIERTQPSTSKVIVQQPPSKKRKVETNGSSHDLSESATFFECKDVSFTIPARKKLKLELVSSTSDGQVKLVDSKTGTTEFALDASGIEQAFCLPVPDKAQRQQNYVIIPKETSQEQILFTMNEAIDKTGSIGVRSTATQEEKTFTSVTTQELAAFLSKQGKKLTRPNDKEFASSIPQSHRKGEKAYHVKAFRGSKDGYLFFLPNGIFFGFKKPLLFFSFAAVESISYTSVLQRTFNLVITPHSDDDSAQDVEFSMLDQADFAGIDEYIKAHGLNDASMAADRRAKMYNVNKQPKTEEADGEAADDGQTELEKAEQQLQDEEDELEEDYDPSGGDSDGEGEESEEESDDGDVNDAEDDEDDEES</sequence>
<feature type="domain" description="Histone chaperone RTT106/FACT complex subunit SPT16-like middle" evidence="12">
    <location>
        <begin position="227"/>
        <end position="320"/>
    </location>
</feature>